<dbReference type="STRING" id="27349.A0A0L6VTP9"/>
<proteinExistence type="predicted"/>
<comment type="caution">
    <text evidence="1">The sequence shown here is derived from an EMBL/GenBank/DDBJ whole genome shotgun (WGS) entry which is preliminary data.</text>
</comment>
<evidence type="ECO:0000313" key="1">
    <source>
        <dbReference type="EMBL" id="KNZ63575.1"/>
    </source>
</evidence>
<sequence>MRKPVTITIPSRLARTTVSSPNLAVAQARSRSLYRDWYRAAPEICQVSVGAGNVGWYRREKAEC</sequence>
<dbReference type="Proteomes" id="UP000037035">
    <property type="component" value="Unassembled WGS sequence"/>
</dbReference>
<dbReference type="VEuPathDB" id="FungiDB:VP01_1125g5"/>
<name>A0A0L6VTP9_9BASI</name>
<dbReference type="EMBL" id="LAVV01001399">
    <property type="protein sequence ID" value="KNZ63575.1"/>
    <property type="molecule type" value="Genomic_DNA"/>
</dbReference>
<dbReference type="OrthoDB" id="14535at2759"/>
<reference evidence="1 2" key="1">
    <citation type="submission" date="2015-08" db="EMBL/GenBank/DDBJ databases">
        <title>Next Generation Sequencing and Analysis of the Genome of Puccinia sorghi L Schw, the Causal Agent of Maize Common Rust.</title>
        <authorList>
            <person name="Rochi L."/>
            <person name="Burguener G."/>
            <person name="Darino M."/>
            <person name="Turjanski A."/>
            <person name="Kreff E."/>
            <person name="Dieguez M.J."/>
            <person name="Sacco F."/>
        </authorList>
    </citation>
    <scope>NUCLEOTIDE SEQUENCE [LARGE SCALE GENOMIC DNA]</scope>
    <source>
        <strain evidence="1 2">RO10H11247</strain>
    </source>
</reference>
<evidence type="ECO:0000313" key="2">
    <source>
        <dbReference type="Proteomes" id="UP000037035"/>
    </source>
</evidence>
<gene>
    <name evidence="1" type="ORF">VP01_1125g5</name>
</gene>
<organism evidence="1 2">
    <name type="scientific">Puccinia sorghi</name>
    <dbReference type="NCBI Taxonomy" id="27349"/>
    <lineage>
        <taxon>Eukaryota</taxon>
        <taxon>Fungi</taxon>
        <taxon>Dikarya</taxon>
        <taxon>Basidiomycota</taxon>
        <taxon>Pucciniomycotina</taxon>
        <taxon>Pucciniomycetes</taxon>
        <taxon>Pucciniales</taxon>
        <taxon>Pucciniaceae</taxon>
        <taxon>Puccinia</taxon>
    </lineage>
</organism>
<keyword evidence="1" id="KW-0830">Ubiquinone</keyword>
<dbReference type="AlphaFoldDB" id="A0A0L6VTP9"/>
<protein>
    <submittedName>
        <fullName evidence="1">NADH dehydrogenase (Ubiquinone) 1 alpha subcomplex 6</fullName>
    </submittedName>
</protein>
<keyword evidence="2" id="KW-1185">Reference proteome</keyword>
<accession>A0A0L6VTP9</accession>